<accession>A0A1F7RJZ8</accession>
<proteinExistence type="predicted"/>
<dbReference type="AlphaFoldDB" id="A0A1F7RJZ8"/>
<keyword evidence="2" id="KW-0732">Signal</keyword>
<organism evidence="3 4">
    <name type="scientific">Candidatus Schekmanbacteria bacterium GWA2_38_11</name>
    <dbReference type="NCBI Taxonomy" id="1817876"/>
    <lineage>
        <taxon>Bacteria</taxon>
        <taxon>Candidatus Schekmaniibacteriota</taxon>
    </lineage>
</organism>
<keyword evidence="1" id="KW-0472">Membrane</keyword>
<name>A0A1F7RJZ8_9BACT</name>
<reference evidence="3 4" key="1">
    <citation type="journal article" date="2016" name="Nat. Commun.">
        <title>Thousands of microbial genomes shed light on interconnected biogeochemical processes in an aquifer system.</title>
        <authorList>
            <person name="Anantharaman K."/>
            <person name="Brown C.T."/>
            <person name="Hug L.A."/>
            <person name="Sharon I."/>
            <person name="Castelle C.J."/>
            <person name="Probst A.J."/>
            <person name="Thomas B.C."/>
            <person name="Singh A."/>
            <person name="Wilkins M.J."/>
            <person name="Karaoz U."/>
            <person name="Brodie E.L."/>
            <person name="Williams K.H."/>
            <person name="Hubbard S.S."/>
            <person name="Banfield J.F."/>
        </authorList>
    </citation>
    <scope>NUCLEOTIDE SEQUENCE [LARGE SCALE GENOMIC DNA]</scope>
</reference>
<evidence type="ECO:0000256" key="2">
    <source>
        <dbReference type="SAM" id="SignalP"/>
    </source>
</evidence>
<feature type="chain" id="PRO_5009532203" description="Lipoprotein" evidence="2">
    <location>
        <begin position="28"/>
        <end position="241"/>
    </location>
</feature>
<feature type="signal peptide" evidence="2">
    <location>
        <begin position="1"/>
        <end position="27"/>
    </location>
</feature>
<evidence type="ECO:0000256" key="1">
    <source>
        <dbReference type="SAM" id="Phobius"/>
    </source>
</evidence>
<keyword evidence="1" id="KW-1133">Transmembrane helix</keyword>
<evidence type="ECO:0000313" key="3">
    <source>
        <dbReference type="EMBL" id="OGL41889.1"/>
    </source>
</evidence>
<keyword evidence="1" id="KW-0812">Transmembrane</keyword>
<comment type="caution">
    <text evidence="3">The sequence shown here is derived from an EMBL/GenBank/DDBJ whole genome shotgun (WGS) entry which is preliminary data.</text>
</comment>
<dbReference type="PROSITE" id="PS51257">
    <property type="entry name" value="PROKAR_LIPOPROTEIN"/>
    <property type="match status" value="1"/>
</dbReference>
<dbReference type="EMBL" id="MGDB01000061">
    <property type="protein sequence ID" value="OGL41889.1"/>
    <property type="molecule type" value="Genomic_DNA"/>
</dbReference>
<feature type="transmembrane region" description="Helical" evidence="1">
    <location>
        <begin position="220"/>
        <end position="240"/>
    </location>
</feature>
<gene>
    <name evidence="3" type="ORF">A2042_06975</name>
</gene>
<dbReference type="Proteomes" id="UP000178526">
    <property type="component" value="Unassembled WGS sequence"/>
</dbReference>
<evidence type="ECO:0000313" key="4">
    <source>
        <dbReference type="Proteomes" id="UP000178526"/>
    </source>
</evidence>
<sequence>MKKGTKKSAALILLSLFLISACGPSQYKYVPLSPVESGPRKAYENYESLKNEDVEIRIERTFPYLVLERLKKEKKGNEYSLLEKVLKRIDKIDYTLLNLKVINPKNKKVIIDPENFSIEFLGSLLEKEYKPISEKDFSDLIKGEKTQGFEDLTSYFLIPQKRIETSDDKEIFLLFPYEIKDEHMAILNLKDVSIDNKGFDFEYLFYSADRYEKTKRVGKYVGMATGLIVIVVTAVVVLTGK</sequence>
<protein>
    <recommendedName>
        <fullName evidence="5">Lipoprotein</fullName>
    </recommendedName>
</protein>
<evidence type="ECO:0008006" key="5">
    <source>
        <dbReference type="Google" id="ProtNLM"/>
    </source>
</evidence>